<feature type="repeat" description="TPR" evidence="3">
    <location>
        <begin position="40"/>
        <end position="73"/>
    </location>
</feature>
<evidence type="ECO:0000256" key="4">
    <source>
        <dbReference type="SAM" id="SignalP"/>
    </source>
</evidence>
<dbReference type="OrthoDB" id="9814042at2"/>
<evidence type="ECO:0000256" key="1">
    <source>
        <dbReference type="ARBA" id="ARBA00022737"/>
    </source>
</evidence>
<dbReference type="InterPro" id="IPR019734">
    <property type="entry name" value="TPR_rpt"/>
</dbReference>
<dbReference type="PANTHER" id="PTHR45586:SF1">
    <property type="entry name" value="LIPOPOLYSACCHARIDE ASSEMBLY PROTEIN B"/>
    <property type="match status" value="1"/>
</dbReference>
<dbReference type="InterPro" id="IPR013360">
    <property type="entry name" value="Pilus_4_PilW"/>
</dbReference>
<feature type="repeat" description="TPR" evidence="3">
    <location>
        <begin position="144"/>
        <end position="177"/>
    </location>
</feature>
<dbReference type="InterPro" id="IPR051012">
    <property type="entry name" value="CellSynth/LPSAsmb/PSIAsmb"/>
</dbReference>
<keyword evidence="6" id="KW-1185">Reference proteome</keyword>
<keyword evidence="4" id="KW-0732">Signal</keyword>
<dbReference type="PROSITE" id="PS51257">
    <property type="entry name" value="PROKAR_LIPOPROTEIN"/>
    <property type="match status" value="1"/>
</dbReference>
<reference evidence="5 6" key="1">
    <citation type="submission" date="2017-12" db="EMBL/GenBank/DDBJ databases">
        <title>Characterization of six clinical isolates of Enterochimera gen. nov., a novel genus of the Yersiniaciae family and the three species Enterochimera arupensis sp. nov., Enterochimera coloradensis sp. nov, and Enterochimera californica sp. nov.</title>
        <authorList>
            <person name="Rossi A."/>
            <person name="Fisher M."/>
        </authorList>
    </citation>
    <scope>NUCLEOTIDE SEQUENCE [LARGE SCALE GENOMIC DNA]</scope>
    <source>
        <strain evidence="6">2016-Iso4</strain>
    </source>
</reference>
<dbReference type="EMBL" id="PJZH01000010">
    <property type="protein sequence ID" value="PLR34864.1"/>
    <property type="molecule type" value="Genomic_DNA"/>
</dbReference>
<feature type="repeat" description="TPR" evidence="3">
    <location>
        <begin position="74"/>
        <end position="107"/>
    </location>
</feature>
<dbReference type="AlphaFoldDB" id="A0A2N5E2S9"/>
<keyword evidence="1" id="KW-0677">Repeat</keyword>
<evidence type="ECO:0000313" key="6">
    <source>
        <dbReference type="Proteomes" id="UP000234503"/>
    </source>
</evidence>
<dbReference type="NCBIfam" id="TIGR02521">
    <property type="entry name" value="type_IV_pilW"/>
    <property type="match status" value="1"/>
</dbReference>
<gene>
    <name evidence="5" type="ORF">CYR32_11755</name>
</gene>
<accession>A0A2N5E2S9</accession>
<dbReference type="PANTHER" id="PTHR45586">
    <property type="entry name" value="TPR REPEAT-CONTAINING PROTEIN PA4667"/>
    <property type="match status" value="1"/>
</dbReference>
<feature type="chain" id="PRO_5014672255" evidence="4">
    <location>
        <begin position="33"/>
        <end position="256"/>
    </location>
</feature>
<keyword evidence="2 3" id="KW-0802">TPR repeat</keyword>
<dbReference type="Proteomes" id="UP000234503">
    <property type="component" value="Unassembled WGS sequence"/>
</dbReference>
<proteinExistence type="predicted"/>
<feature type="signal peptide" evidence="4">
    <location>
        <begin position="1"/>
        <end position="32"/>
    </location>
</feature>
<sequence>MLKTLQRAPRWLSGAIVAAALAGCSGSAPENAAPDSAAPVDTRLQLGLGYLDQGNLPAARQNLEKAEKAAPDDYRTQLGMALYAQRVGENEAAQQRYQRALQLAPQNGTVMNNYGAFLCSLGQYVPAQQQFSAAAQVPDYGQVADSLENAGYCFLKANQDDEARVLLGRALKYDPDKGTPLLAEAERQFSEGQRAKAQLLLDVYQHILPASADSLWLQIRFAALDDRQDKIDRYGRQLARSFPHSKQYQQFVANEY</sequence>
<evidence type="ECO:0000313" key="5">
    <source>
        <dbReference type="EMBL" id="PLR34864.1"/>
    </source>
</evidence>
<comment type="caution">
    <text evidence="5">The sequence shown here is derived from an EMBL/GenBank/DDBJ whole genome shotgun (WGS) entry which is preliminary data.</text>
</comment>
<dbReference type="Gene3D" id="1.25.40.10">
    <property type="entry name" value="Tetratricopeptide repeat domain"/>
    <property type="match status" value="1"/>
</dbReference>
<dbReference type="SMART" id="SM00028">
    <property type="entry name" value="TPR"/>
    <property type="match status" value="3"/>
</dbReference>
<evidence type="ECO:0000256" key="3">
    <source>
        <dbReference type="PROSITE-ProRule" id="PRU00339"/>
    </source>
</evidence>
<dbReference type="InterPro" id="IPR011990">
    <property type="entry name" value="TPR-like_helical_dom_sf"/>
</dbReference>
<dbReference type="PROSITE" id="PS50005">
    <property type="entry name" value="TPR"/>
    <property type="match status" value="3"/>
</dbReference>
<dbReference type="RefSeq" id="WP_101824616.1">
    <property type="nucleotide sequence ID" value="NZ_PJZH01000010.1"/>
</dbReference>
<protein>
    <submittedName>
        <fullName evidence="5">Type IV pilus biogenesis/stability protein PilW</fullName>
    </submittedName>
</protein>
<organism evidence="5 6">
    <name type="scientific">Chimaeribacter coloradensis</name>
    <dbReference type="NCBI Taxonomy" id="2060068"/>
    <lineage>
        <taxon>Bacteria</taxon>
        <taxon>Pseudomonadati</taxon>
        <taxon>Pseudomonadota</taxon>
        <taxon>Gammaproteobacteria</taxon>
        <taxon>Enterobacterales</taxon>
        <taxon>Yersiniaceae</taxon>
        <taxon>Chimaeribacter</taxon>
    </lineage>
</organism>
<dbReference type="SUPFAM" id="SSF48452">
    <property type="entry name" value="TPR-like"/>
    <property type="match status" value="1"/>
</dbReference>
<name>A0A2N5E2S9_9GAMM</name>
<evidence type="ECO:0000256" key="2">
    <source>
        <dbReference type="ARBA" id="ARBA00022803"/>
    </source>
</evidence>